<feature type="repeat" description="Solcar" evidence="10">
    <location>
        <begin position="156"/>
        <end position="240"/>
    </location>
</feature>
<evidence type="ECO:0000256" key="7">
    <source>
        <dbReference type="ARBA" id="ARBA00022989"/>
    </source>
</evidence>
<feature type="transmembrane region" description="Helical" evidence="12">
    <location>
        <begin position="6"/>
        <end position="27"/>
    </location>
</feature>
<evidence type="ECO:0000256" key="2">
    <source>
        <dbReference type="ARBA" id="ARBA00006375"/>
    </source>
</evidence>
<evidence type="ECO:0000256" key="11">
    <source>
        <dbReference type="RuleBase" id="RU000488"/>
    </source>
</evidence>
<dbReference type="CTD" id="33350"/>
<feature type="repeat" description="Solcar" evidence="10">
    <location>
        <begin position="259"/>
        <end position="343"/>
    </location>
</feature>
<dbReference type="PANTHER" id="PTHR45829">
    <property type="entry name" value="MITOCHONDRIAL CARRIER PROTEIN RIM2"/>
    <property type="match status" value="1"/>
</dbReference>
<keyword evidence="6" id="KW-0999">Mitochondrion inner membrane</keyword>
<dbReference type="GO" id="GO:0005743">
    <property type="term" value="C:mitochondrial inner membrane"/>
    <property type="evidence" value="ECO:0007669"/>
    <property type="project" value="UniProtKB-SubCell"/>
</dbReference>
<dbReference type="InterPro" id="IPR002067">
    <property type="entry name" value="MCP"/>
</dbReference>
<dbReference type="PROSITE" id="PS50920">
    <property type="entry name" value="SOLCAR"/>
    <property type="match status" value="3"/>
</dbReference>
<evidence type="ECO:0000313" key="14">
    <source>
        <dbReference type="RefSeq" id="XP_011494619.1"/>
    </source>
</evidence>
<keyword evidence="7 12" id="KW-1133">Transmembrane helix</keyword>
<comment type="similarity">
    <text evidence="2 11">Belongs to the mitochondrial carrier (TC 2.A.29) family.</text>
</comment>
<dbReference type="GO" id="GO:0015218">
    <property type="term" value="F:pyrimidine nucleotide transmembrane transporter activity"/>
    <property type="evidence" value="ECO:0007669"/>
    <property type="project" value="InterPro"/>
</dbReference>
<dbReference type="PRINTS" id="PR00926">
    <property type="entry name" value="MITOCARRIER"/>
</dbReference>
<evidence type="ECO:0000256" key="10">
    <source>
        <dbReference type="PROSITE-ProRule" id="PRU00282"/>
    </source>
</evidence>
<evidence type="ECO:0000256" key="4">
    <source>
        <dbReference type="ARBA" id="ARBA00022692"/>
    </source>
</evidence>
<keyword evidence="3 11" id="KW-0813">Transport</keyword>
<dbReference type="InterPro" id="IPR018108">
    <property type="entry name" value="MCP_transmembrane"/>
</dbReference>
<dbReference type="SUPFAM" id="SSF103506">
    <property type="entry name" value="Mitochondrial carrier"/>
    <property type="match status" value="1"/>
</dbReference>
<dbReference type="GO" id="GO:1990519">
    <property type="term" value="P:pyrimidine nucleotide import into mitochondrion"/>
    <property type="evidence" value="ECO:0007669"/>
    <property type="project" value="TreeGrafter"/>
</dbReference>
<evidence type="ECO:0000256" key="6">
    <source>
        <dbReference type="ARBA" id="ARBA00022792"/>
    </source>
</evidence>
<keyword evidence="13" id="KW-1185">Reference proteome</keyword>
<evidence type="ECO:0000256" key="1">
    <source>
        <dbReference type="ARBA" id="ARBA00004448"/>
    </source>
</evidence>
<evidence type="ECO:0000256" key="9">
    <source>
        <dbReference type="ARBA" id="ARBA00023136"/>
    </source>
</evidence>
<evidence type="ECO:0000256" key="12">
    <source>
        <dbReference type="SAM" id="Phobius"/>
    </source>
</evidence>
<comment type="subcellular location">
    <subcellularLocation>
        <location evidence="1">Mitochondrion inner membrane</location>
        <topology evidence="1">Multi-pass membrane protein</topology>
    </subcellularLocation>
</comment>
<reference evidence="14" key="1">
    <citation type="submission" date="2025-08" db="UniProtKB">
        <authorList>
            <consortium name="RefSeq"/>
        </authorList>
    </citation>
    <scope>IDENTIFICATION</scope>
</reference>
<evidence type="ECO:0000256" key="3">
    <source>
        <dbReference type="ARBA" id="ARBA00022448"/>
    </source>
</evidence>
<dbReference type="PANTHER" id="PTHR45829:SF4">
    <property type="entry name" value="MITOCHONDRIAL CARRIER PROTEIN RIM2"/>
    <property type="match status" value="1"/>
</dbReference>
<proteinExistence type="inferred from homology"/>
<organism evidence="13 14">
    <name type="scientific">Ceratosolen solmsi marchali</name>
    <dbReference type="NCBI Taxonomy" id="326594"/>
    <lineage>
        <taxon>Eukaryota</taxon>
        <taxon>Metazoa</taxon>
        <taxon>Ecdysozoa</taxon>
        <taxon>Arthropoda</taxon>
        <taxon>Hexapoda</taxon>
        <taxon>Insecta</taxon>
        <taxon>Pterygota</taxon>
        <taxon>Neoptera</taxon>
        <taxon>Endopterygota</taxon>
        <taxon>Hymenoptera</taxon>
        <taxon>Apocrita</taxon>
        <taxon>Proctotrupomorpha</taxon>
        <taxon>Chalcidoidea</taxon>
        <taxon>Agaonidae</taxon>
        <taxon>Agaoninae</taxon>
        <taxon>Ceratosolen</taxon>
    </lineage>
</organism>
<dbReference type="InterPro" id="IPR049562">
    <property type="entry name" value="SLC25A33/36-like"/>
</dbReference>
<accession>A0AAJ6VJY3</accession>
<keyword evidence="4 10" id="KW-0812">Transmembrane</keyword>
<dbReference type="Pfam" id="PF00153">
    <property type="entry name" value="Mito_carr"/>
    <property type="match status" value="4"/>
</dbReference>
<dbReference type="RefSeq" id="XP_011494619.1">
    <property type="nucleotide sequence ID" value="XM_011496317.1"/>
</dbReference>
<name>A0AAJ6VJY3_9HYME</name>
<feature type="repeat" description="Solcar" evidence="10">
    <location>
        <begin position="4"/>
        <end position="148"/>
    </location>
</feature>
<dbReference type="Gene3D" id="1.50.40.10">
    <property type="entry name" value="Mitochondrial carrier domain"/>
    <property type="match status" value="2"/>
</dbReference>
<dbReference type="InterPro" id="IPR023395">
    <property type="entry name" value="MCP_dom_sf"/>
</dbReference>
<protein>
    <submittedName>
        <fullName evidence="14">Solute carrier family 25 member 36-A</fullName>
    </submittedName>
</protein>
<dbReference type="FunFam" id="1.50.40.10:FF:000028">
    <property type="entry name" value="Solute carrier family 25 member 33"/>
    <property type="match status" value="1"/>
</dbReference>
<keyword evidence="9 10" id="KW-0472">Membrane</keyword>
<evidence type="ECO:0000313" key="13">
    <source>
        <dbReference type="Proteomes" id="UP000695007"/>
    </source>
</evidence>
<keyword evidence="5" id="KW-0677">Repeat</keyword>
<dbReference type="Proteomes" id="UP000695007">
    <property type="component" value="Unplaced"/>
</dbReference>
<dbReference type="GeneID" id="105359669"/>
<gene>
    <name evidence="14" type="primary">LOC105359669</name>
</gene>
<evidence type="ECO:0000256" key="5">
    <source>
        <dbReference type="ARBA" id="ARBA00022737"/>
    </source>
</evidence>
<dbReference type="AlphaFoldDB" id="A0AAJ6VJY3"/>
<keyword evidence="8" id="KW-0496">Mitochondrion</keyword>
<evidence type="ECO:0000256" key="8">
    <source>
        <dbReference type="ARBA" id="ARBA00023128"/>
    </source>
</evidence>
<dbReference type="KEGG" id="csol:105359669"/>
<sequence>MSQHDTVIHFVAGGVAGTVAAIITCPLEVVKTRMQSSSAGFYPPTISKEFASGHVTCKSFSNPSQRKRLCIGESKRYSLVTLSHCAVSPLPGGRPHNVPVPPGIVQCLRYIVEHEGPKALFKGLVPNLIGVAPSRAIYFSTYSQTKNLFNTCLPPDSPLVHMCSASCAGFVSCTITNPIWFVKTRLQLNHHTNQTSTIDCIRRIYRQSGIAGFYKGIVASYFGISETVVYFVIYEAIKTWLITHHTPASSPDDNSKMSRNFFEFMAAGAVSKTVASCIAYPHEVVRTRLREEGTKYHGFWQTTNTILAEEGARGLYRGLTTQLIRQIPNTAIMMATYEAVVYILTSQYEPVPTNNNVNNAVQSTTQFYSETKTKSQLA</sequence>